<keyword evidence="3" id="KW-1185">Reference proteome</keyword>
<comment type="caution">
    <text evidence="2">The sequence shown here is derived from an EMBL/GenBank/DDBJ whole genome shotgun (WGS) entry which is preliminary data.</text>
</comment>
<sequence>MPSISQTPSDNLESSTDRTLGHRAAHCAAASHLGTVTRKAVKIQNMSPETENWFWDKHTRKIKKTCSA</sequence>
<proteinExistence type="predicted"/>
<evidence type="ECO:0000313" key="2">
    <source>
        <dbReference type="EMBL" id="MET3597475.1"/>
    </source>
</evidence>
<dbReference type="RefSeq" id="WP_354417865.1">
    <property type="nucleotide sequence ID" value="NZ_JBEPLM010000024.1"/>
</dbReference>
<dbReference type="Proteomes" id="UP001549036">
    <property type="component" value="Unassembled WGS sequence"/>
</dbReference>
<dbReference type="EMBL" id="JBEPLM010000024">
    <property type="protein sequence ID" value="MET3597475.1"/>
    <property type="molecule type" value="Genomic_DNA"/>
</dbReference>
<organism evidence="2 3">
    <name type="scientific">Mesorhizobium shonense</name>
    <dbReference type="NCBI Taxonomy" id="1209948"/>
    <lineage>
        <taxon>Bacteria</taxon>
        <taxon>Pseudomonadati</taxon>
        <taxon>Pseudomonadota</taxon>
        <taxon>Alphaproteobacteria</taxon>
        <taxon>Hyphomicrobiales</taxon>
        <taxon>Phyllobacteriaceae</taxon>
        <taxon>Mesorhizobium</taxon>
    </lineage>
</organism>
<feature type="compositionally biased region" description="Polar residues" evidence="1">
    <location>
        <begin position="1"/>
        <end position="14"/>
    </location>
</feature>
<gene>
    <name evidence="2" type="ORF">ABID26_006900</name>
</gene>
<evidence type="ECO:0000313" key="3">
    <source>
        <dbReference type="Proteomes" id="UP001549036"/>
    </source>
</evidence>
<accession>A0ABV2I3I2</accession>
<evidence type="ECO:0000256" key="1">
    <source>
        <dbReference type="SAM" id="MobiDB-lite"/>
    </source>
</evidence>
<name>A0ABV2I3I2_9HYPH</name>
<feature type="region of interest" description="Disordered" evidence="1">
    <location>
        <begin position="1"/>
        <end position="21"/>
    </location>
</feature>
<protein>
    <submittedName>
        <fullName evidence="2">Uncharacterized protein</fullName>
    </submittedName>
</protein>
<reference evidence="2 3" key="1">
    <citation type="submission" date="2024-06" db="EMBL/GenBank/DDBJ databases">
        <title>Genomic Encyclopedia of Type Strains, Phase IV (KMG-IV): sequencing the most valuable type-strain genomes for metagenomic binning, comparative biology and taxonomic classification.</title>
        <authorList>
            <person name="Goeker M."/>
        </authorList>
    </citation>
    <scope>NUCLEOTIDE SEQUENCE [LARGE SCALE GENOMIC DNA]</scope>
    <source>
        <strain evidence="2 3">DSM 29846</strain>
    </source>
</reference>